<evidence type="ECO:0000313" key="2">
    <source>
        <dbReference type="Proteomes" id="UP000014204"/>
    </source>
</evidence>
<dbReference type="STRING" id="1235794.C811_01382"/>
<gene>
    <name evidence="1" type="ORF">C811_01382</name>
</gene>
<protein>
    <submittedName>
        <fullName evidence="1">Uncharacterized protein</fullName>
    </submittedName>
</protein>
<dbReference type="RefSeq" id="WP_016309585.1">
    <property type="nucleotide sequence ID" value="NZ_KE159646.1"/>
</dbReference>
<dbReference type="EMBL" id="ASSY01000008">
    <property type="protein sequence ID" value="EOS50965.1"/>
    <property type="molecule type" value="Genomic_DNA"/>
</dbReference>
<dbReference type="GeneID" id="82190887"/>
<proteinExistence type="predicted"/>
<dbReference type="OrthoDB" id="9553913at2"/>
<accession>R9KX55</accession>
<dbReference type="HOGENOM" id="CLU_766645_0_0_11"/>
<reference evidence="1 2" key="1">
    <citation type="submission" date="2013-04" db="EMBL/GenBank/DDBJ databases">
        <title>The Genome Sequence of Enterorhabdus caecimuris B7.</title>
        <authorList>
            <consortium name="The Broad Institute Genomics Platform"/>
            <consortium name="The Broad Institute Genome Sequencing Center for Infectious Disease"/>
            <person name="Earl A."/>
            <person name="Xavier R."/>
            <person name="Elson C."/>
            <person name="Duck W."/>
            <person name="Walker B."/>
            <person name="Young S."/>
            <person name="Zeng Q."/>
            <person name="Gargeya S."/>
            <person name="Fitzgerald M."/>
            <person name="Haas B."/>
            <person name="Abouelleil A."/>
            <person name="Allen A.W."/>
            <person name="Alvarado L."/>
            <person name="Arachchi H.M."/>
            <person name="Berlin A.M."/>
            <person name="Chapman S.B."/>
            <person name="Gainer-Dewar J."/>
            <person name="Goldberg J."/>
            <person name="Griggs A."/>
            <person name="Gujja S."/>
            <person name="Hansen M."/>
            <person name="Howarth C."/>
            <person name="Imamovic A."/>
            <person name="Ireland A."/>
            <person name="Larimer J."/>
            <person name="McCowan C."/>
            <person name="Murphy C."/>
            <person name="Pearson M."/>
            <person name="Poon T.W."/>
            <person name="Priest M."/>
            <person name="Roberts A."/>
            <person name="Saif S."/>
            <person name="Shea T."/>
            <person name="Sisk P."/>
            <person name="Sykes S."/>
            <person name="Wortman J."/>
            <person name="Nusbaum C."/>
            <person name="Birren B."/>
        </authorList>
    </citation>
    <scope>NUCLEOTIDE SEQUENCE [LARGE SCALE GENOMIC DNA]</scope>
    <source>
        <strain evidence="1 2">B7</strain>
    </source>
</reference>
<dbReference type="AlphaFoldDB" id="R9KX55"/>
<sequence length="372" mass="39983">MIWTGYREESIAYRRVRWAPGRAGHLDELEDYGMFTGGSIELSSSSELGASGSLSFSGAALPDTSDLVRVYYRFADEEGGAYEEALGTFFAVLSDPTHDMGTVSGSVTLQSVLRVLKKGRCRMPYNVPRYTNAVERAADIAADAGIPTNGPAAPYRVGRGVCFDFGTDWLEVCNSLLSSAGFAPCRPDAMGGVVMAPRGSATQDAPVWTFEDGPLSIMKPEVVLANDAADTANAVHLRYEGEGRTLWASAYNDDPASPASRLARGYEVSVCEKVTELAGATWGEKLSALKEEARARLVRETAGTEYVEWKHPWVPLRPESPVGIEYRGSGLSWLGRVSNMRLSLGGDGLTVKTRAVSQADAGFRATVEGGAW</sequence>
<keyword evidence="2" id="KW-1185">Reference proteome</keyword>
<name>R9KX55_9ACTN</name>
<comment type="caution">
    <text evidence="1">The sequence shown here is derived from an EMBL/GenBank/DDBJ whole genome shotgun (WGS) entry which is preliminary data.</text>
</comment>
<dbReference type="eggNOG" id="ENOG50337QD">
    <property type="taxonomic scope" value="Bacteria"/>
</dbReference>
<organism evidence="1 2">
    <name type="scientific">Adlercreutzia caecimuris B7</name>
    <dbReference type="NCBI Taxonomy" id="1235794"/>
    <lineage>
        <taxon>Bacteria</taxon>
        <taxon>Bacillati</taxon>
        <taxon>Actinomycetota</taxon>
        <taxon>Coriobacteriia</taxon>
        <taxon>Eggerthellales</taxon>
        <taxon>Eggerthellaceae</taxon>
        <taxon>Adlercreutzia</taxon>
    </lineage>
</organism>
<evidence type="ECO:0000313" key="1">
    <source>
        <dbReference type="EMBL" id="EOS50965.1"/>
    </source>
</evidence>
<dbReference type="Proteomes" id="UP000014204">
    <property type="component" value="Unassembled WGS sequence"/>
</dbReference>